<gene>
    <name evidence="1" type="ORF">AQUCO_00800171v1</name>
</gene>
<reference evidence="1 2" key="1">
    <citation type="submission" date="2017-09" db="EMBL/GenBank/DDBJ databases">
        <title>WGS assembly of Aquilegia coerulea Goldsmith.</title>
        <authorList>
            <person name="Hodges S."/>
            <person name="Kramer E."/>
            <person name="Nordborg M."/>
            <person name="Tomkins J."/>
            <person name="Borevitz J."/>
            <person name="Derieg N."/>
            <person name="Yan J."/>
            <person name="Mihaltcheva S."/>
            <person name="Hayes R.D."/>
            <person name="Rokhsar D."/>
        </authorList>
    </citation>
    <scope>NUCLEOTIDE SEQUENCE [LARGE SCALE GENOMIC DNA]</scope>
    <source>
        <strain evidence="2">cv. Goldsmith</strain>
    </source>
</reference>
<evidence type="ECO:0000313" key="2">
    <source>
        <dbReference type="Proteomes" id="UP000230069"/>
    </source>
</evidence>
<keyword evidence="2" id="KW-1185">Reference proteome</keyword>
<name>A0A2G5EHM0_AQUCA</name>
<dbReference type="InParanoid" id="A0A2G5EHM0"/>
<proteinExistence type="predicted"/>
<accession>A0A2G5EHM0</accession>
<dbReference type="Proteomes" id="UP000230069">
    <property type="component" value="Unassembled WGS sequence"/>
</dbReference>
<dbReference type="OrthoDB" id="10512186at2759"/>
<sequence length="305" mass="34898">MSKDPSIIPMEEIANLSEHIVRKEELHEEVIAKRLKHSMDLQAEEITQEENQLLDADHWYHIDPVHQQPSFSQMSLDLSHLYYHCVMGVVRGAYLSVRKTQADIIEVLKDDTARSFLFQFAFCMSRMKEASLSLREIRMSLPTKANLSYHKCTPDVYVQADSAVSSNPSPLKRRFQSLDHLDSSPMPNEVDNKGGAECLICSVKHVETKEAARQTGTLNTVEKFLFKFEDEIVKLLGQQQKEDSDNFSNKIYHILLILKEIVTQMEIRPEVSEGDKKNMDTMLDAENVGKVALLRNCAPMTQRIC</sequence>
<protein>
    <submittedName>
        <fullName evidence="1">Uncharacterized protein</fullName>
    </submittedName>
</protein>
<evidence type="ECO:0000313" key="1">
    <source>
        <dbReference type="EMBL" id="PIA55258.1"/>
    </source>
</evidence>
<organism evidence="1 2">
    <name type="scientific">Aquilegia coerulea</name>
    <name type="common">Rocky mountain columbine</name>
    <dbReference type="NCBI Taxonomy" id="218851"/>
    <lineage>
        <taxon>Eukaryota</taxon>
        <taxon>Viridiplantae</taxon>
        <taxon>Streptophyta</taxon>
        <taxon>Embryophyta</taxon>
        <taxon>Tracheophyta</taxon>
        <taxon>Spermatophyta</taxon>
        <taxon>Magnoliopsida</taxon>
        <taxon>Ranunculales</taxon>
        <taxon>Ranunculaceae</taxon>
        <taxon>Thalictroideae</taxon>
        <taxon>Aquilegia</taxon>
    </lineage>
</organism>
<dbReference type="EMBL" id="KZ305025">
    <property type="protein sequence ID" value="PIA55258.1"/>
    <property type="molecule type" value="Genomic_DNA"/>
</dbReference>
<dbReference type="AlphaFoldDB" id="A0A2G5EHM0"/>